<name>A0A2G9SDM6_AQUCT</name>
<dbReference type="Proteomes" id="UP000228934">
    <property type="component" value="Unassembled WGS sequence"/>
</dbReference>
<keyword evidence="7" id="KW-0391">Immunity</keyword>
<feature type="non-terminal residue" evidence="17">
    <location>
        <position position="322"/>
    </location>
</feature>
<dbReference type="SMART" id="SM00408">
    <property type="entry name" value="IGc2"/>
    <property type="match status" value="2"/>
</dbReference>
<evidence type="ECO:0000256" key="8">
    <source>
        <dbReference type="ARBA" id="ARBA00022989"/>
    </source>
</evidence>
<dbReference type="GO" id="GO:0002429">
    <property type="term" value="P:immune response-activating cell surface receptor signaling pathway"/>
    <property type="evidence" value="ECO:0007669"/>
    <property type="project" value="InterPro"/>
</dbReference>
<evidence type="ECO:0000256" key="15">
    <source>
        <dbReference type="SAM" id="Phobius"/>
    </source>
</evidence>
<evidence type="ECO:0000256" key="1">
    <source>
        <dbReference type="ARBA" id="ARBA00004251"/>
    </source>
</evidence>
<keyword evidence="4" id="KW-1003">Cell membrane</keyword>
<dbReference type="Gene3D" id="2.60.40.10">
    <property type="entry name" value="Immunoglobulins"/>
    <property type="match status" value="2"/>
</dbReference>
<keyword evidence="13" id="KW-0393">Immunoglobulin domain</keyword>
<evidence type="ECO:0000256" key="4">
    <source>
        <dbReference type="ARBA" id="ARBA00022475"/>
    </source>
</evidence>
<evidence type="ECO:0000256" key="6">
    <source>
        <dbReference type="ARBA" id="ARBA00022729"/>
    </source>
</evidence>
<feature type="non-terminal residue" evidence="17">
    <location>
        <position position="1"/>
    </location>
</feature>
<dbReference type="InterPro" id="IPR003599">
    <property type="entry name" value="Ig_sub"/>
</dbReference>
<keyword evidence="6" id="KW-0732">Signal</keyword>
<dbReference type="InterPro" id="IPR036179">
    <property type="entry name" value="Ig-like_dom_sf"/>
</dbReference>
<evidence type="ECO:0000256" key="14">
    <source>
        <dbReference type="ARBA" id="ARBA00032296"/>
    </source>
</evidence>
<dbReference type="PROSITE" id="PS50835">
    <property type="entry name" value="IG_LIKE"/>
    <property type="match status" value="2"/>
</dbReference>
<protein>
    <recommendedName>
        <fullName evidence="3">Natural cytotoxicity triggering receptor 3</fullName>
    </recommendedName>
    <alternativeName>
        <fullName evidence="14">Natural killer cell p30-related protein</fullName>
    </alternativeName>
</protein>
<evidence type="ECO:0000313" key="17">
    <source>
        <dbReference type="EMBL" id="PIO38227.1"/>
    </source>
</evidence>
<dbReference type="OrthoDB" id="9898017at2759"/>
<proteinExistence type="inferred from homology"/>
<reference evidence="18" key="1">
    <citation type="journal article" date="2017" name="Nat. Commun.">
        <title>The North American bullfrog draft genome provides insight into hormonal regulation of long noncoding RNA.</title>
        <authorList>
            <person name="Hammond S.A."/>
            <person name="Warren R.L."/>
            <person name="Vandervalk B.P."/>
            <person name="Kucuk E."/>
            <person name="Khan H."/>
            <person name="Gibb E.A."/>
            <person name="Pandoh P."/>
            <person name="Kirk H."/>
            <person name="Zhao Y."/>
            <person name="Jones M."/>
            <person name="Mungall A.J."/>
            <person name="Coope R."/>
            <person name="Pleasance S."/>
            <person name="Moore R.A."/>
            <person name="Holt R.A."/>
            <person name="Round J.M."/>
            <person name="Ohora S."/>
            <person name="Walle B.V."/>
            <person name="Veldhoen N."/>
            <person name="Helbing C.C."/>
            <person name="Birol I."/>
        </authorList>
    </citation>
    <scope>NUCLEOTIDE SEQUENCE [LARGE SCALE GENOMIC DNA]</scope>
</reference>
<keyword evidence="12" id="KW-0325">Glycoprotein</keyword>
<evidence type="ECO:0000256" key="11">
    <source>
        <dbReference type="ARBA" id="ARBA00023170"/>
    </source>
</evidence>
<dbReference type="AlphaFoldDB" id="A0A2G9SDM6"/>
<evidence type="ECO:0000256" key="3">
    <source>
        <dbReference type="ARBA" id="ARBA00019135"/>
    </source>
</evidence>
<keyword evidence="5 15" id="KW-0812">Transmembrane</keyword>
<evidence type="ECO:0000256" key="5">
    <source>
        <dbReference type="ARBA" id="ARBA00022692"/>
    </source>
</evidence>
<feature type="domain" description="Ig-like" evidence="16">
    <location>
        <begin position="22"/>
        <end position="112"/>
    </location>
</feature>
<dbReference type="PANTHER" id="PTHR47904">
    <property type="entry name" value="NATURAL CYTOTOXICITY TRIGGERING RECEPTOR 3"/>
    <property type="match status" value="1"/>
</dbReference>
<keyword evidence="18" id="KW-1185">Reference proteome</keyword>
<dbReference type="EMBL" id="KV924406">
    <property type="protein sequence ID" value="PIO38227.1"/>
    <property type="molecule type" value="Genomic_DNA"/>
</dbReference>
<keyword evidence="9 15" id="KW-0472">Membrane</keyword>
<comment type="subcellular location">
    <subcellularLocation>
        <location evidence="1">Cell membrane</location>
        <topology evidence="1">Single-pass type I membrane protein</topology>
    </subcellularLocation>
</comment>
<dbReference type="InterPro" id="IPR003598">
    <property type="entry name" value="Ig_sub2"/>
</dbReference>
<dbReference type="SMART" id="SM00406">
    <property type="entry name" value="IGv"/>
    <property type="match status" value="2"/>
</dbReference>
<keyword evidence="10" id="KW-1015">Disulfide bond</keyword>
<keyword evidence="8 15" id="KW-1133">Transmembrane helix</keyword>
<dbReference type="InterPro" id="IPR013106">
    <property type="entry name" value="Ig_V-set"/>
</dbReference>
<evidence type="ECO:0000256" key="12">
    <source>
        <dbReference type="ARBA" id="ARBA00023180"/>
    </source>
</evidence>
<dbReference type="Pfam" id="PF07686">
    <property type="entry name" value="V-set"/>
    <property type="match status" value="2"/>
</dbReference>
<evidence type="ECO:0000256" key="7">
    <source>
        <dbReference type="ARBA" id="ARBA00022859"/>
    </source>
</evidence>
<feature type="transmembrane region" description="Helical" evidence="15">
    <location>
        <begin position="256"/>
        <end position="280"/>
    </location>
</feature>
<dbReference type="PANTHER" id="PTHR47904:SF1">
    <property type="entry name" value="NATURAL CYTOTOXICITY TRIGGERING RECEPTOR 3"/>
    <property type="match status" value="1"/>
</dbReference>
<accession>A0A2G9SDM6</accession>
<organism evidence="17 18">
    <name type="scientific">Aquarana catesbeiana</name>
    <name type="common">American bullfrog</name>
    <name type="synonym">Rana catesbeiana</name>
    <dbReference type="NCBI Taxonomy" id="8400"/>
    <lineage>
        <taxon>Eukaryota</taxon>
        <taxon>Metazoa</taxon>
        <taxon>Chordata</taxon>
        <taxon>Craniata</taxon>
        <taxon>Vertebrata</taxon>
        <taxon>Euteleostomi</taxon>
        <taxon>Amphibia</taxon>
        <taxon>Batrachia</taxon>
        <taxon>Anura</taxon>
        <taxon>Neobatrachia</taxon>
        <taxon>Ranoidea</taxon>
        <taxon>Ranidae</taxon>
        <taxon>Aquarana</taxon>
    </lineage>
</organism>
<keyword evidence="11" id="KW-0675">Receptor</keyword>
<evidence type="ECO:0000256" key="2">
    <source>
        <dbReference type="ARBA" id="ARBA00006531"/>
    </source>
</evidence>
<evidence type="ECO:0000259" key="16">
    <source>
        <dbReference type="PROSITE" id="PS50835"/>
    </source>
</evidence>
<dbReference type="InterPro" id="IPR007110">
    <property type="entry name" value="Ig-like_dom"/>
</dbReference>
<dbReference type="InterPro" id="IPR013783">
    <property type="entry name" value="Ig-like_fold"/>
</dbReference>
<feature type="domain" description="Ig-like" evidence="16">
    <location>
        <begin position="140"/>
        <end position="230"/>
    </location>
</feature>
<evidence type="ECO:0000313" key="18">
    <source>
        <dbReference type="Proteomes" id="UP000228934"/>
    </source>
</evidence>
<comment type="similarity">
    <text evidence="2">Belongs to the natural cytotoxicity receptor (NCR) family.</text>
</comment>
<evidence type="ECO:0000256" key="13">
    <source>
        <dbReference type="ARBA" id="ARBA00023319"/>
    </source>
</evidence>
<dbReference type="GO" id="GO:0045954">
    <property type="term" value="P:positive regulation of natural killer cell mediated cytotoxicity"/>
    <property type="evidence" value="ECO:0007669"/>
    <property type="project" value="InterPro"/>
</dbReference>
<dbReference type="InterPro" id="IPR043226">
    <property type="entry name" value="NCR3"/>
</dbReference>
<sequence length="322" mass="36001">SLLQTVNNTQTIHVWQTPIIWATEGSSVTLPCDYRIIGENASNGSYKWYRHIVRYGVEISENNKYFSGRLSRVDQDQFIHGQSAAITLHGVELSDSGMYYCEVTFQISQEISKDGNGTFLNVTVNNTQTIHVWQTPVICATEGSSVTLPCDYRIIGVNDSIRAYKWFRHIVRYGVEISENNKYFSGRLSRVDEDQFIHGRSAAITLHSVELLDSGMYYCEVTLQIGQQISGEGNGTFLNVTASANKGSGPKGHLSLYIHGGFVGGVLLLSLLSAVVYYMYTKQVSGHFPVQYGEPALYVLPAQRHQEDANFPEEMDLYTVIP</sequence>
<evidence type="ECO:0000256" key="10">
    <source>
        <dbReference type="ARBA" id="ARBA00023157"/>
    </source>
</evidence>
<evidence type="ECO:0000256" key="9">
    <source>
        <dbReference type="ARBA" id="ARBA00023136"/>
    </source>
</evidence>
<gene>
    <name evidence="17" type="ORF">AB205_0064730</name>
</gene>
<dbReference type="SMART" id="SM00409">
    <property type="entry name" value="IG"/>
    <property type="match status" value="2"/>
</dbReference>
<dbReference type="GO" id="GO:0005886">
    <property type="term" value="C:plasma membrane"/>
    <property type="evidence" value="ECO:0007669"/>
    <property type="project" value="UniProtKB-SubCell"/>
</dbReference>
<dbReference type="SUPFAM" id="SSF48726">
    <property type="entry name" value="Immunoglobulin"/>
    <property type="match status" value="2"/>
</dbReference>